<dbReference type="GO" id="GO:0004181">
    <property type="term" value="F:metallocarboxypeptidase activity"/>
    <property type="evidence" value="ECO:0007669"/>
    <property type="project" value="InterPro"/>
</dbReference>
<dbReference type="InterPro" id="IPR017141">
    <property type="entry name" value="Pept_M20_carboxypep"/>
</dbReference>
<evidence type="ECO:0000256" key="7">
    <source>
        <dbReference type="PIRSR" id="PIRSR037217-2"/>
    </source>
</evidence>
<evidence type="ECO:0000313" key="9">
    <source>
        <dbReference type="EMBL" id="EWC43828.1"/>
    </source>
</evidence>
<dbReference type="InterPro" id="IPR002933">
    <property type="entry name" value="Peptidase_M20"/>
</dbReference>
<keyword evidence="10" id="KW-1185">Reference proteome</keyword>
<accession>W7HVA5</accession>
<dbReference type="Pfam" id="PF01546">
    <property type="entry name" value="Peptidase_M20"/>
    <property type="match status" value="1"/>
</dbReference>
<proteinExistence type="inferred from homology"/>
<keyword evidence="5 7" id="KW-0862">Zinc</keyword>
<dbReference type="InterPro" id="IPR036264">
    <property type="entry name" value="Bact_exopeptidase_dim_dom"/>
</dbReference>
<dbReference type="InterPro" id="IPR011650">
    <property type="entry name" value="Peptidase_M20_dimer"/>
</dbReference>
<feature type="active site" evidence="6">
    <location>
        <position position="170"/>
    </location>
</feature>
<dbReference type="PANTHER" id="PTHR45962">
    <property type="entry name" value="N-FATTY-ACYL-AMINO ACID SYNTHASE/HYDROLASE PM20D1"/>
    <property type="match status" value="1"/>
</dbReference>
<name>W7HVA5_9PEZI</name>
<feature type="binding site" evidence="7">
    <location>
        <position position="204"/>
    </location>
    <ligand>
        <name>Zn(2+)</name>
        <dbReference type="ChEBI" id="CHEBI:29105"/>
        <label>1</label>
    </ligand>
</feature>
<feature type="active site" description="Proton acceptor" evidence="6">
    <location>
        <position position="238"/>
    </location>
</feature>
<keyword evidence="4" id="KW-0378">Hydrolase</keyword>
<dbReference type="SUPFAM" id="SSF55031">
    <property type="entry name" value="Bacterial exopeptidase dimerisation domain"/>
    <property type="match status" value="1"/>
</dbReference>
<dbReference type="InterPro" id="IPR047177">
    <property type="entry name" value="Pept_M20A"/>
</dbReference>
<evidence type="ECO:0000256" key="4">
    <source>
        <dbReference type="ARBA" id="ARBA00022801"/>
    </source>
</evidence>
<dbReference type="PROSITE" id="PS00759">
    <property type="entry name" value="ARGE_DAPE_CPG2_2"/>
    <property type="match status" value="1"/>
</dbReference>
<evidence type="ECO:0000259" key="8">
    <source>
        <dbReference type="Pfam" id="PF07687"/>
    </source>
</evidence>
<evidence type="ECO:0000256" key="1">
    <source>
        <dbReference type="ARBA" id="ARBA00006247"/>
    </source>
</evidence>
<feature type="binding site" evidence="7">
    <location>
        <position position="267"/>
    </location>
    <ligand>
        <name>Zn(2+)</name>
        <dbReference type="ChEBI" id="CHEBI:29105"/>
        <label>2</label>
    </ligand>
</feature>
<dbReference type="CDD" id="cd05674">
    <property type="entry name" value="M20_yscS"/>
    <property type="match status" value="1"/>
</dbReference>
<dbReference type="Gene3D" id="3.40.630.10">
    <property type="entry name" value="Zn peptidases"/>
    <property type="match status" value="1"/>
</dbReference>
<keyword evidence="3 7" id="KW-0479">Metal-binding</keyword>
<feature type="binding site" evidence="7">
    <location>
        <position position="536"/>
    </location>
    <ligand>
        <name>Zn(2+)</name>
        <dbReference type="ChEBI" id="CHEBI:29105"/>
        <label>1</label>
    </ligand>
</feature>
<reference evidence="9 10" key="1">
    <citation type="submission" date="2013-05" db="EMBL/GenBank/DDBJ databases">
        <title>Drechslerella stenobrocha genome reveals carnivorous origination and mechanical trapping mechanism of predatory fungi.</title>
        <authorList>
            <person name="Liu X."/>
            <person name="Zhang W."/>
            <person name="Liu K."/>
        </authorList>
    </citation>
    <scope>NUCLEOTIDE SEQUENCE [LARGE SCALE GENOMIC DNA]</scope>
    <source>
        <strain evidence="9 10">248</strain>
    </source>
</reference>
<protein>
    <recommendedName>
        <fullName evidence="8">Peptidase M20 dimerisation domain-containing protein</fullName>
    </recommendedName>
</protein>
<evidence type="ECO:0000256" key="6">
    <source>
        <dbReference type="PIRSR" id="PIRSR037217-1"/>
    </source>
</evidence>
<dbReference type="Proteomes" id="UP000024837">
    <property type="component" value="Unassembled WGS sequence"/>
</dbReference>
<dbReference type="PANTHER" id="PTHR45962:SF1">
    <property type="entry name" value="N-FATTY-ACYL-AMINO ACID SYNTHASE_HYDROLASE PM20D1"/>
    <property type="match status" value="1"/>
</dbReference>
<evidence type="ECO:0000256" key="2">
    <source>
        <dbReference type="ARBA" id="ARBA00022670"/>
    </source>
</evidence>
<feature type="binding site" evidence="7">
    <location>
        <position position="204"/>
    </location>
    <ligand>
        <name>Zn(2+)</name>
        <dbReference type="ChEBI" id="CHEBI:29105"/>
        <label>2</label>
    </ligand>
</feature>
<dbReference type="PIRSF" id="PIRSF037217">
    <property type="entry name" value="Carboxypeptidase_S"/>
    <property type="match status" value="1"/>
</dbReference>
<gene>
    <name evidence="9" type="ORF">DRE_07272</name>
</gene>
<comment type="similarity">
    <text evidence="1">Belongs to the peptidase M20A family.</text>
</comment>
<feature type="binding site" evidence="7">
    <location>
        <position position="239"/>
    </location>
    <ligand>
        <name>Zn(2+)</name>
        <dbReference type="ChEBI" id="CHEBI:29105"/>
        <label>1</label>
    </ligand>
</feature>
<dbReference type="Pfam" id="PF07687">
    <property type="entry name" value="M20_dimer"/>
    <property type="match status" value="1"/>
</dbReference>
<sequence>MGAVSRPPPVRAPRSRYVLFSLLAGAALLGSISLHWRATTIHSSSTDLNFTNKNITALCPLVESISPGKTSPALDNALAELRTPSYNRRSADLLGAAVRLHTDITDSPGAIDEDPVWRKMGNFTRWLSQAFPLLHDAPLRLEHINSHGLLYTWPGTNHTSKPIVLTGHYDTVPVAPETITRWTHPPFSGHLDANNYLWGRGASDDKSRVIAILQAVEQLLKAGFRPHRTIILAFGFDEEIGGTRGAQSLARTLHARYGDNGIALLADEGSSALHRFGRTFMAISTSEPGIINQRITVRVPGGHSALPPPHTGIGIMADLVRDIERHPYTIRLAESSPLRTFLGCAAAHAPGFPAHLKRLVESGDDQRLAEAVSESSEVFAAQVRTTIAVTRIDGGVKVNALPESVVAYANHRVRMGSSSAEVKEGTARLAAAVAQRYGLKLLAYPEHTMGEGPGEREYPQSSITLELVEVREPAPVTDVRSQAYKLVAGTTRAVLGDGFVVSPTVNFGNTDTFWYWRVTNHIFRYTPLPEAGENIHTVDERISMTAYAVLVEWFFVFIRNADEADLQYE</sequence>
<feature type="domain" description="Peptidase M20 dimerisation" evidence="8">
    <location>
        <begin position="287"/>
        <end position="434"/>
    </location>
</feature>
<dbReference type="OrthoDB" id="3064516at2759"/>
<dbReference type="AlphaFoldDB" id="W7HVA5"/>
<evidence type="ECO:0000256" key="3">
    <source>
        <dbReference type="ARBA" id="ARBA00022723"/>
    </source>
</evidence>
<dbReference type="GO" id="GO:0046872">
    <property type="term" value="F:metal ion binding"/>
    <property type="evidence" value="ECO:0007669"/>
    <property type="project" value="UniProtKB-KW"/>
</dbReference>
<evidence type="ECO:0000313" key="10">
    <source>
        <dbReference type="Proteomes" id="UP000024837"/>
    </source>
</evidence>
<dbReference type="GO" id="GO:0000328">
    <property type="term" value="C:fungal-type vacuole lumen"/>
    <property type="evidence" value="ECO:0007669"/>
    <property type="project" value="TreeGrafter"/>
</dbReference>
<dbReference type="SUPFAM" id="SSF53187">
    <property type="entry name" value="Zn-dependent exopeptidases"/>
    <property type="match status" value="1"/>
</dbReference>
<evidence type="ECO:0000256" key="5">
    <source>
        <dbReference type="ARBA" id="ARBA00022833"/>
    </source>
</evidence>
<feature type="binding site" evidence="7">
    <location>
        <position position="168"/>
    </location>
    <ligand>
        <name>Zn(2+)</name>
        <dbReference type="ChEBI" id="CHEBI:29105"/>
        <label>2</label>
    </ligand>
</feature>
<dbReference type="EMBL" id="KI966450">
    <property type="protein sequence ID" value="EWC43828.1"/>
    <property type="molecule type" value="Genomic_DNA"/>
</dbReference>
<dbReference type="Gene3D" id="3.30.70.360">
    <property type="match status" value="1"/>
</dbReference>
<dbReference type="InterPro" id="IPR001261">
    <property type="entry name" value="ArgE/DapE_CS"/>
</dbReference>
<organism evidence="9 10">
    <name type="scientific">Drechslerella stenobrocha 248</name>
    <dbReference type="NCBI Taxonomy" id="1043628"/>
    <lineage>
        <taxon>Eukaryota</taxon>
        <taxon>Fungi</taxon>
        <taxon>Dikarya</taxon>
        <taxon>Ascomycota</taxon>
        <taxon>Pezizomycotina</taxon>
        <taxon>Orbiliomycetes</taxon>
        <taxon>Orbiliales</taxon>
        <taxon>Orbiliaceae</taxon>
        <taxon>Drechslerella</taxon>
    </lineage>
</organism>
<dbReference type="HOGENOM" id="CLU_021802_11_0_1"/>
<keyword evidence="2" id="KW-0645">Protease</keyword>
<dbReference type="GO" id="GO:0051603">
    <property type="term" value="P:proteolysis involved in protein catabolic process"/>
    <property type="evidence" value="ECO:0007669"/>
    <property type="project" value="TreeGrafter"/>
</dbReference>